<keyword evidence="2" id="KW-1185">Reference proteome</keyword>
<evidence type="ECO:0000313" key="2">
    <source>
        <dbReference type="Proteomes" id="UP000310108"/>
    </source>
</evidence>
<protein>
    <submittedName>
        <fullName evidence="1">Uncharacterized protein</fullName>
    </submittedName>
</protein>
<dbReference type="EMBL" id="PJEX01000494">
    <property type="protein sequence ID" value="TKW49704.1"/>
    <property type="molecule type" value="Genomic_DNA"/>
</dbReference>
<evidence type="ECO:0000313" key="1">
    <source>
        <dbReference type="EMBL" id="TKW49704.1"/>
    </source>
</evidence>
<comment type="caution">
    <text evidence="1">The sequence shown here is derived from an EMBL/GenBank/DDBJ whole genome shotgun (WGS) entry which is preliminary data.</text>
</comment>
<gene>
    <name evidence="1" type="ORF">CTA1_3634</name>
</gene>
<organism evidence="1 2">
    <name type="scientific">Colletotrichum tanaceti</name>
    <dbReference type="NCBI Taxonomy" id="1306861"/>
    <lineage>
        <taxon>Eukaryota</taxon>
        <taxon>Fungi</taxon>
        <taxon>Dikarya</taxon>
        <taxon>Ascomycota</taxon>
        <taxon>Pezizomycotina</taxon>
        <taxon>Sordariomycetes</taxon>
        <taxon>Hypocreomycetidae</taxon>
        <taxon>Glomerellales</taxon>
        <taxon>Glomerellaceae</taxon>
        <taxon>Colletotrichum</taxon>
        <taxon>Colletotrichum destructivum species complex</taxon>
    </lineage>
</organism>
<name>A0A4U6X3W2_9PEZI</name>
<proteinExistence type="predicted"/>
<reference evidence="1 2" key="1">
    <citation type="journal article" date="2019" name="PLoS ONE">
        <title>Comparative genome analysis indicates high evolutionary potential of pathogenicity genes in Colletotrichum tanaceti.</title>
        <authorList>
            <person name="Lelwala R.V."/>
            <person name="Korhonen P.K."/>
            <person name="Young N.D."/>
            <person name="Scott J.B."/>
            <person name="Ades P.A."/>
            <person name="Gasser R.B."/>
            <person name="Taylor P.W.J."/>
        </authorList>
    </citation>
    <scope>NUCLEOTIDE SEQUENCE [LARGE SCALE GENOMIC DNA]</scope>
    <source>
        <strain evidence="1">BRIP57314</strain>
    </source>
</reference>
<accession>A0A4U6X3W2</accession>
<sequence length="101" mass="11349">MYHHIARVKPQEGQAAAKGWSELAESMHLNGHGDFFKRVVWPLVQNAMRARLRLVIKANAAVRQPDPGPDMDGIFSLVYQPWVDAWLDPLWEPPGSHPADG</sequence>
<dbReference type="AlphaFoldDB" id="A0A4U6X3W2"/>
<dbReference type="Proteomes" id="UP000310108">
    <property type="component" value="Unassembled WGS sequence"/>
</dbReference>